<evidence type="ECO:0000313" key="1">
    <source>
        <dbReference type="EMBL" id="RAI57230.1"/>
    </source>
</evidence>
<accession>A0A327M2W5</accession>
<protein>
    <submittedName>
        <fullName evidence="1">Uncharacterized protein</fullName>
    </submittedName>
</protein>
<keyword evidence="2" id="KW-1185">Reference proteome</keyword>
<proteinExistence type="predicted"/>
<comment type="caution">
    <text evidence="1">The sequence shown here is derived from an EMBL/GenBank/DDBJ whole genome shotgun (WGS) entry which is preliminary data.</text>
</comment>
<sequence>MQRAYARGAQAAAELLAGPDMLSSDAIAERLGMQTGLEVAADPRRAAEAVALARRVGGGFSPGGA</sequence>
<gene>
    <name evidence="1" type="ORF">DOO78_19575</name>
</gene>
<dbReference type="Proteomes" id="UP000249065">
    <property type="component" value="Unassembled WGS sequence"/>
</dbReference>
<name>A0A327M2W5_9PROT</name>
<evidence type="ECO:0000313" key="2">
    <source>
        <dbReference type="Proteomes" id="UP000249065"/>
    </source>
</evidence>
<dbReference type="AlphaFoldDB" id="A0A327M2W5"/>
<reference evidence="2" key="1">
    <citation type="submission" date="2018-06" db="EMBL/GenBank/DDBJ databases">
        <authorList>
            <person name="Khan S.A."/>
        </authorList>
    </citation>
    <scope>NUCLEOTIDE SEQUENCE [LARGE SCALE GENOMIC DNA]</scope>
    <source>
        <strain evidence="2">DB-1506</strain>
    </source>
</reference>
<dbReference type="EMBL" id="QLIX01000019">
    <property type="protein sequence ID" value="RAI57230.1"/>
    <property type="molecule type" value="Genomic_DNA"/>
</dbReference>
<organism evidence="1 2">
    <name type="scientific">Roseicella frigidaeris</name>
    <dbReference type="NCBI Taxonomy" id="2230885"/>
    <lineage>
        <taxon>Bacteria</taxon>
        <taxon>Pseudomonadati</taxon>
        <taxon>Pseudomonadota</taxon>
        <taxon>Alphaproteobacteria</taxon>
        <taxon>Acetobacterales</taxon>
        <taxon>Roseomonadaceae</taxon>
        <taxon>Roseicella</taxon>
    </lineage>
</organism>